<evidence type="ECO:0000313" key="13">
    <source>
        <dbReference type="EMBL" id="CAF4869887.1"/>
    </source>
</evidence>
<evidence type="ECO:0000313" key="14">
    <source>
        <dbReference type="Proteomes" id="UP000663880"/>
    </source>
</evidence>
<evidence type="ECO:0000256" key="2">
    <source>
        <dbReference type="ARBA" id="ARBA00004651"/>
    </source>
</evidence>
<comment type="caution">
    <text evidence="12">Lacks conserved residue(s) required for the propagation of feature annotation.</text>
</comment>
<gene>
    <name evidence="12" type="primary">inx</name>
    <name evidence="13" type="ORF">PMACD_LOCUS8663</name>
</gene>
<comment type="subcellular location">
    <subcellularLocation>
        <location evidence="1">Cell junction</location>
        <location evidence="1">Gap junction</location>
    </subcellularLocation>
    <subcellularLocation>
        <location evidence="2 12">Cell membrane</location>
        <topology evidence="2 12">Multi-pass membrane protein</topology>
    </subcellularLocation>
</comment>
<evidence type="ECO:0000256" key="1">
    <source>
        <dbReference type="ARBA" id="ARBA00004610"/>
    </source>
</evidence>
<evidence type="ECO:0000256" key="4">
    <source>
        <dbReference type="ARBA" id="ARBA00022475"/>
    </source>
</evidence>
<dbReference type="GO" id="GO:0034220">
    <property type="term" value="P:monoatomic ion transmembrane transport"/>
    <property type="evidence" value="ECO:0007669"/>
    <property type="project" value="UniProtKB-KW"/>
</dbReference>
<dbReference type="EMBL" id="CAJOBZ010000023">
    <property type="protein sequence ID" value="CAF4869887.1"/>
    <property type="molecule type" value="Genomic_DNA"/>
</dbReference>
<dbReference type="AlphaFoldDB" id="A0A821TG05"/>
<dbReference type="GO" id="GO:0005886">
    <property type="term" value="C:plasma membrane"/>
    <property type="evidence" value="ECO:0007669"/>
    <property type="project" value="UniProtKB-SubCell"/>
</dbReference>
<protein>
    <recommendedName>
        <fullName evidence="12">Innexin</fullName>
    </recommendedName>
</protein>
<evidence type="ECO:0000256" key="11">
    <source>
        <dbReference type="ARBA" id="ARBA00023303"/>
    </source>
</evidence>
<dbReference type="GO" id="GO:0005921">
    <property type="term" value="C:gap junction"/>
    <property type="evidence" value="ECO:0007669"/>
    <property type="project" value="UniProtKB-SubCell"/>
</dbReference>
<evidence type="ECO:0000256" key="9">
    <source>
        <dbReference type="ARBA" id="ARBA00023065"/>
    </source>
</evidence>
<feature type="transmembrane region" description="Helical" evidence="12">
    <location>
        <begin position="111"/>
        <end position="133"/>
    </location>
</feature>
<keyword evidence="6" id="KW-0303">Gap junction</keyword>
<dbReference type="PANTHER" id="PTHR11893">
    <property type="entry name" value="INNEXIN"/>
    <property type="match status" value="1"/>
</dbReference>
<feature type="transmembrane region" description="Helical" evidence="12">
    <location>
        <begin position="30"/>
        <end position="48"/>
    </location>
</feature>
<evidence type="ECO:0000256" key="8">
    <source>
        <dbReference type="ARBA" id="ARBA00022989"/>
    </source>
</evidence>
<comment type="similarity">
    <text evidence="12">Belongs to the pannexin family.</text>
</comment>
<sequence length="166" mass="19512">MIDVFLPIRSFFKFGSVCTDNNVFRMHYKATVIMLLVFMLLVTSKQFFGEPIHCMTQDKSDDNKEAINNYCWIYGTYTLKSRFLGVEGRDMAYIGVGPEKGEQNEQLKHTYYQWVCFVLLGQAMMFYTPRYLWKIWEGGRLKALASDLASPMMTKDWSEFRRAENL</sequence>
<evidence type="ECO:0000256" key="12">
    <source>
        <dbReference type="RuleBase" id="RU010713"/>
    </source>
</evidence>
<evidence type="ECO:0000256" key="5">
    <source>
        <dbReference type="ARBA" id="ARBA00022692"/>
    </source>
</evidence>
<dbReference type="InterPro" id="IPR000990">
    <property type="entry name" value="Innexin"/>
</dbReference>
<dbReference type="PRINTS" id="PR01262">
    <property type="entry name" value="INNEXIN"/>
</dbReference>
<reference evidence="13" key="1">
    <citation type="submission" date="2021-02" db="EMBL/GenBank/DDBJ databases">
        <authorList>
            <person name="Steward A R."/>
        </authorList>
    </citation>
    <scope>NUCLEOTIDE SEQUENCE</scope>
</reference>
<dbReference type="OrthoDB" id="5867527at2759"/>
<evidence type="ECO:0000256" key="6">
    <source>
        <dbReference type="ARBA" id="ARBA00022868"/>
    </source>
</evidence>
<keyword evidence="10 12" id="KW-0472">Membrane</keyword>
<keyword evidence="14" id="KW-1185">Reference proteome</keyword>
<comment type="caution">
    <text evidence="13">The sequence shown here is derived from an EMBL/GenBank/DDBJ whole genome shotgun (WGS) entry which is preliminary data.</text>
</comment>
<keyword evidence="3 12" id="KW-0813">Transport</keyword>
<keyword evidence="5 12" id="KW-0812">Transmembrane</keyword>
<proteinExistence type="inferred from homology"/>
<dbReference type="PANTHER" id="PTHR11893:SF41">
    <property type="entry name" value="INNEXIN INX2"/>
    <property type="match status" value="1"/>
</dbReference>
<evidence type="ECO:0000256" key="7">
    <source>
        <dbReference type="ARBA" id="ARBA00022949"/>
    </source>
</evidence>
<accession>A0A821TG05</accession>
<keyword evidence="8 12" id="KW-1133">Transmembrane helix</keyword>
<keyword evidence="7" id="KW-0965">Cell junction</keyword>
<dbReference type="GO" id="GO:0007602">
    <property type="term" value="P:phototransduction"/>
    <property type="evidence" value="ECO:0007669"/>
    <property type="project" value="TreeGrafter"/>
</dbReference>
<keyword evidence="4" id="KW-1003">Cell membrane</keyword>
<dbReference type="GO" id="GO:0005243">
    <property type="term" value="F:gap junction channel activity"/>
    <property type="evidence" value="ECO:0007669"/>
    <property type="project" value="TreeGrafter"/>
</dbReference>
<dbReference type="Proteomes" id="UP000663880">
    <property type="component" value="Unassembled WGS sequence"/>
</dbReference>
<evidence type="ECO:0000256" key="10">
    <source>
        <dbReference type="ARBA" id="ARBA00023136"/>
    </source>
</evidence>
<keyword evidence="9 12" id="KW-0406">Ion transport</keyword>
<organism evidence="13 14">
    <name type="scientific">Pieris macdunnoughi</name>
    <dbReference type="NCBI Taxonomy" id="345717"/>
    <lineage>
        <taxon>Eukaryota</taxon>
        <taxon>Metazoa</taxon>
        <taxon>Ecdysozoa</taxon>
        <taxon>Arthropoda</taxon>
        <taxon>Hexapoda</taxon>
        <taxon>Insecta</taxon>
        <taxon>Pterygota</taxon>
        <taxon>Neoptera</taxon>
        <taxon>Endopterygota</taxon>
        <taxon>Lepidoptera</taxon>
        <taxon>Glossata</taxon>
        <taxon>Ditrysia</taxon>
        <taxon>Papilionoidea</taxon>
        <taxon>Pieridae</taxon>
        <taxon>Pierinae</taxon>
        <taxon>Pieris</taxon>
    </lineage>
</organism>
<name>A0A821TG05_9NEOP</name>
<keyword evidence="11 12" id="KW-0407">Ion channel</keyword>
<evidence type="ECO:0000256" key="3">
    <source>
        <dbReference type="ARBA" id="ARBA00022448"/>
    </source>
</evidence>
<dbReference type="PROSITE" id="PS51013">
    <property type="entry name" value="PANNEXIN"/>
    <property type="match status" value="1"/>
</dbReference>
<comment type="function">
    <text evidence="12">Structural component of the gap junctions.</text>
</comment>
<dbReference type="Pfam" id="PF00876">
    <property type="entry name" value="Innexin"/>
    <property type="match status" value="1"/>
</dbReference>